<evidence type="ECO:0000313" key="2">
    <source>
        <dbReference type="Proteomes" id="UP000265515"/>
    </source>
</evidence>
<reference evidence="1 2" key="1">
    <citation type="journal article" date="2018" name="Cell">
        <title>The Chara Genome: Secondary Complexity and Implications for Plant Terrestrialization.</title>
        <authorList>
            <person name="Nishiyama T."/>
            <person name="Sakayama H."/>
            <person name="Vries J.D."/>
            <person name="Buschmann H."/>
            <person name="Saint-Marcoux D."/>
            <person name="Ullrich K.K."/>
            <person name="Haas F.B."/>
            <person name="Vanderstraeten L."/>
            <person name="Becker D."/>
            <person name="Lang D."/>
            <person name="Vosolsobe S."/>
            <person name="Rombauts S."/>
            <person name="Wilhelmsson P.K.I."/>
            <person name="Janitza P."/>
            <person name="Kern R."/>
            <person name="Heyl A."/>
            <person name="Rumpler F."/>
            <person name="Villalobos L.I.A.C."/>
            <person name="Clay J.M."/>
            <person name="Skokan R."/>
            <person name="Toyoda A."/>
            <person name="Suzuki Y."/>
            <person name="Kagoshima H."/>
            <person name="Schijlen E."/>
            <person name="Tajeshwar N."/>
            <person name="Catarino B."/>
            <person name="Hetherington A.J."/>
            <person name="Saltykova A."/>
            <person name="Bonnot C."/>
            <person name="Breuninger H."/>
            <person name="Symeonidi A."/>
            <person name="Radhakrishnan G.V."/>
            <person name="Van Nieuwerburgh F."/>
            <person name="Deforce D."/>
            <person name="Chang C."/>
            <person name="Karol K.G."/>
            <person name="Hedrich R."/>
            <person name="Ulvskov P."/>
            <person name="Glockner G."/>
            <person name="Delwiche C.F."/>
            <person name="Petrasek J."/>
            <person name="Van de Peer Y."/>
            <person name="Friml J."/>
            <person name="Beilby M."/>
            <person name="Dolan L."/>
            <person name="Kohara Y."/>
            <person name="Sugano S."/>
            <person name="Fujiyama A."/>
            <person name="Delaux P.-M."/>
            <person name="Quint M."/>
            <person name="TheiBen G."/>
            <person name="Hagemann M."/>
            <person name="Harholt J."/>
            <person name="Dunand C."/>
            <person name="Zachgo S."/>
            <person name="Langdale J."/>
            <person name="Maumus F."/>
            <person name="Straeten D.V.D."/>
            <person name="Gould S.B."/>
            <person name="Rensing S.A."/>
        </authorList>
    </citation>
    <scope>NUCLEOTIDE SEQUENCE [LARGE SCALE GENOMIC DNA]</scope>
    <source>
        <strain evidence="1 2">S276</strain>
    </source>
</reference>
<keyword evidence="2" id="KW-1185">Reference proteome</keyword>
<dbReference type="Proteomes" id="UP000265515">
    <property type="component" value="Unassembled WGS sequence"/>
</dbReference>
<protein>
    <submittedName>
        <fullName evidence="1">Uncharacterized protein</fullName>
    </submittedName>
</protein>
<dbReference type="Gramene" id="GBG80761">
    <property type="protein sequence ID" value="GBG80761"/>
    <property type="gene ID" value="CBR_g31315"/>
</dbReference>
<organism evidence="1 2">
    <name type="scientific">Chara braunii</name>
    <name type="common">Braun's stonewort</name>
    <dbReference type="NCBI Taxonomy" id="69332"/>
    <lineage>
        <taxon>Eukaryota</taxon>
        <taxon>Viridiplantae</taxon>
        <taxon>Streptophyta</taxon>
        <taxon>Charophyceae</taxon>
        <taxon>Charales</taxon>
        <taxon>Characeae</taxon>
        <taxon>Chara</taxon>
    </lineage>
</organism>
<comment type="caution">
    <text evidence="1">The sequence shown here is derived from an EMBL/GenBank/DDBJ whole genome shotgun (WGS) entry which is preliminary data.</text>
</comment>
<dbReference type="AlphaFoldDB" id="A0A388LEP4"/>
<evidence type="ECO:0000313" key="1">
    <source>
        <dbReference type="EMBL" id="GBG80761.1"/>
    </source>
</evidence>
<name>A0A388LEP4_CHABU</name>
<dbReference type="EMBL" id="BFEA01000356">
    <property type="protein sequence ID" value="GBG80761.1"/>
    <property type="molecule type" value="Genomic_DNA"/>
</dbReference>
<accession>A0A388LEP4</accession>
<proteinExistence type="predicted"/>
<gene>
    <name evidence="1" type="ORF">CBR_g31315</name>
</gene>
<sequence length="276" mass="32655">MKERGESNGTKEESRLEKKISEWVANLSLGEEEEPILYGSPKEKEAVIKEWEAEQDPLRRQTIEDEKKLEWKLRLMRERNRRMDEASQIARELEVMKEQRAQIQAQADIQGKLDIMYRNIELLARAWEEQYQFSRAQDMTLHSIRLGFRDFAHEMMRHVGAEVQARLEGTKKFCTGVTESAKLAVPKEEELRPRRELLKMKFPESYDGKKEENFDNWEANVNTYVYLQHIVPEEQVLITFQALKDEAANFTRSLARATQCKNNMVTYYKITPHARR</sequence>